<proteinExistence type="predicted"/>
<protein>
    <submittedName>
        <fullName evidence="1">Uncharacterized protein</fullName>
    </submittedName>
</protein>
<dbReference type="AlphaFoldDB" id="A0A2W5PLD0"/>
<name>A0A2W5PLD0_9BACT</name>
<accession>A0A2W5PLD0</accession>
<organism evidence="1 2">
    <name type="scientific">Micavibrio aeruginosavorus</name>
    <dbReference type="NCBI Taxonomy" id="349221"/>
    <lineage>
        <taxon>Bacteria</taxon>
        <taxon>Pseudomonadati</taxon>
        <taxon>Bdellovibrionota</taxon>
        <taxon>Bdellovibrionia</taxon>
        <taxon>Bdellovibrionales</taxon>
        <taxon>Pseudobdellovibrionaceae</taxon>
        <taxon>Micavibrio</taxon>
    </lineage>
</organism>
<dbReference type="EMBL" id="QFQB01000160">
    <property type="protein sequence ID" value="PZQ43373.1"/>
    <property type="molecule type" value="Genomic_DNA"/>
</dbReference>
<reference evidence="1 2" key="1">
    <citation type="submission" date="2017-08" db="EMBL/GenBank/DDBJ databases">
        <title>Infants hospitalized years apart are colonized by the same room-sourced microbial strains.</title>
        <authorList>
            <person name="Brooks B."/>
            <person name="Olm M.R."/>
            <person name="Firek B.A."/>
            <person name="Baker R."/>
            <person name="Thomas B.C."/>
            <person name="Morowitz M.J."/>
            <person name="Banfield J.F."/>
        </authorList>
    </citation>
    <scope>NUCLEOTIDE SEQUENCE [LARGE SCALE GENOMIC DNA]</scope>
    <source>
        <strain evidence="1">S2_005_002_R2_29</strain>
    </source>
</reference>
<comment type="caution">
    <text evidence="1">The sequence shown here is derived from an EMBL/GenBank/DDBJ whole genome shotgun (WGS) entry which is preliminary data.</text>
</comment>
<dbReference type="Proteomes" id="UP000249417">
    <property type="component" value="Unassembled WGS sequence"/>
</dbReference>
<evidence type="ECO:0000313" key="2">
    <source>
        <dbReference type="Proteomes" id="UP000249417"/>
    </source>
</evidence>
<gene>
    <name evidence="1" type="ORF">DI551_12285</name>
</gene>
<evidence type="ECO:0000313" key="1">
    <source>
        <dbReference type="EMBL" id="PZQ43373.1"/>
    </source>
</evidence>
<sequence length="68" mass="7895">MDGKNRDLAKSILKRAMEQGRTDAVRRMHERLKAAREVPEEHKKILFEIQLFGKALPKSPFQANLTLH</sequence>